<dbReference type="PROSITE" id="PS00690">
    <property type="entry name" value="DEAH_ATP_HELICASE"/>
    <property type="match status" value="1"/>
</dbReference>
<dbReference type="RefSeq" id="XP_006832438.1">
    <property type="nucleotide sequence ID" value="XM_006832375.1"/>
</dbReference>
<keyword evidence="11" id="KW-1185">Reference proteome</keyword>
<feature type="domain" description="Helicase ATP-binding" evidence="9">
    <location>
        <begin position="57"/>
        <end position="154"/>
    </location>
</feature>
<dbReference type="InterPro" id="IPR048333">
    <property type="entry name" value="HA2_WH"/>
</dbReference>
<dbReference type="PROSITE" id="PS51194">
    <property type="entry name" value="HELICASE_CTER"/>
    <property type="match status" value="1"/>
</dbReference>
<dbReference type="InterPro" id="IPR001650">
    <property type="entry name" value="Helicase_C-like"/>
</dbReference>
<evidence type="ECO:0000313" key="11">
    <source>
        <dbReference type="Proteomes" id="UP000504623"/>
    </source>
</evidence>
<proteinExistence type="inferred from homology"/>
<evidence type="ECO:0000256" key="2">
    <source>
        <dbReference type="ARBA" id="ARBA00012552"/>
    </source>
</evidence>
<evidence type="ECO:0000259" key="9">
    <source>
        <dbReference type="PROSITE" id="PS51192"/>
    </source>
</evidence>
<dbReference type="GO" id="GO:0016787">
    <property type="term" value="F:hydrolase activity"/>
    <property type="evidence" value="ECO:0007669"/>
    <property type="project" value="UniProtKB-KW"/>
</dbReference>
<dbReference type="InterPro" id="IPR027417">
    <property type="entry name" value="P-loop_NTPase"/>
</dbReference>
<evidence type="ECO:0000256" key="5">
    <source>
        <dbReference type="ARBA" id="ARBA00022806"/>
    </source>
</evidence>
<dbReference type="AlphaFoldDB" id="A0A9B0T6P4"/>
<protein>
    <recommendedName>
        <fullName evidence="2">RNA helicase</fullName>
        <ecNumber evidence="2">3.6.4.13</ecNumber>
    </recommendedName>
</protein>
<dbReference type="Pfam" id="PF07717">
    <property type="entry name" value="OB_NTP_bind"/>
    <property type="match status" value="1"/>
</dbReference>
<feature type="region of interest" description="Disordered" evidence="8">
    <location>
        <begin position="1"/>
        <end position="52"/>
    </location>
</feature>
<comment type="similarity">
    <text evidence="1">Belongs to the DEAD box helicase family. DEAH subfamily.</text>
</comment>
<dbReference type="InterPro" id="IPR002464">
    <property type="entry name" value="DNA/RNA_helicase_DEAH_CS"/>
</dbReference>
<dbReference type="InterPro" id="IPR014001">
    <property type="entry name" value="Helicase_ATP-bd"/>
</dbReference>
<comment type="catalytic activity">
    <reaction evidence="7">
        <text>ATP + H2O = ADP + phosphate + H(+)</text>
        <dbReference type="Rhea" id="RHEA:13065"/>
        <dbReference type="ChEBI" id="CHEBI:15377"/>
        <dbReference type="ChEBI" id="CHEBI:15378"/>
        <dbReference type="ChEBI" id="CHEBI:30616"/>
        <dbReference type="ChEBI" id="CHEBI:43474"/>
        <dbReference type="ChEBI" id="CHEBI:456216"/>
        <dbReference type="EC" id="3.6.4.13"/>
    </reaction>
</comment>
<dbReference type="GO" id="GO:0034458">
    <property type="term" value="F:3'-5' RNA helicase activity"/>
    <property type="evidence" value="ECO:0007669"/>
    <property type="project" value="TreeGrafter"/>
</dbReference>
<dbReference type="InterPro" id="IPR007502">
    <property type="entry name" value="Helicase-assoc_dom"/>
</dbReference>
<dbReference type="FunFam" id="3.40.50.300:FF:000145">
    <property type="entry name" value="probable ATP-dependent RNA helicase DHX40"/>
    <property type="match status" value="1"/>
</dbReference>
<feature type="region of interest" description="Disordered" evidence="8">
    <location>
        <begin position="660"/>
        <end position="702"/>
    </location>
</feature>
<dbReference type="CTD" id="79665"/>
<dbReference type="Pfam" id="PF04408">
    <property type="entry name" value="WHD_HA2"/>
    <property type="match status" value="1"/>
</dbReference>
<evidence type="ECO:0000256" key="3">
    <source>
        <dbReference type="ARBA" id="ARBA00022741"/>
    </source>
</evidence>
<accession>A0A9B0T6P4</accession>
<feature type="compositionally biased region" description="Basic and acidic residues" evidence="8">
    <location>
        <begin position="13"/>
        <end position="41"/>
    </location>
</feature>
<dbReference type="Gene3D" id="3.40.50.300">
    <property type="entry name" value="P-loop containing nucleotide triphosphate hydrolases"/>
    <property type="match status" value="2"/>
</dbReference>
<organism evidence="11 12">
    <name type="scientific">Chrysochloris asiatica</name>
    <name type="common">Cape golden mole</name>
    <dbReference type="NCBI Taxonomy" id="185453"/>
    <lineage>
        <taxon>Eukaryota</taxon>
        <taxon>Metazoa</taxon>
        <taxon>Chordata</taxon>
        <taxon>Craniata</taxon>
        <taxon>Vertebrata</taxon>
        <taxon>Euteleostomi</taxon>
        <taxon>Mammalia</taxon>
        <taxon>Eutheria</taxon>
        <taxon>Afrotheria</taxon>
        <taxon>Chrysochloridae</taxon>
        <taxon>Chrysochlorinae</taxon>
        <taxon>Chrysochloris</taxon>
    </lineage>
</organism>
<evidence type="ECO:0000256" key="4">
    <source>
        <dbReference type="ARBA" id="ARBA00022801"/>
    </source>
</evidence>
<evidence type="ECO:0000259" key="10">
    <source>
        <dbReference type="PROSITE" id="PS51194"/>
    </source>
</evidence>
<dbReference type="GeneID" id="102814493"/>
<reference evidence="12" key="1">
    <citation type="submission" date="2025-08" db="UniProtKB">
        <authorList>
            <consortium name="RefSeq"/>
        </authorList>
    </citation>
    <scope>IDENTIFICATION</scope>
    <source>
        <tissue evidence="12">Spleen</tissue>
    </source>
</reference>
<dbReference type="GO" id="GO:0003723">
    <property type="term" value="F:RNA binding"/>
    <property type="evidence" value="ECO:0007669"/>
    <property type="project" value="TreeGrafter"/>
</dbReference>
<dbReference type="PANTHER" id="PTHR18934:SF271">
    <property type="entry name" value="ATP-DEPENDENT RNA HELICASE DHX40-RELATED"/>
    <property type="match status" value="1"/>
</dbReference>
<keyword evidence="6" id="KW-0067">ATP-binding</keyword>
<keyword evidence="3" id="KW-0547">Nucleotide-binding</keyword>
<dbReference type="SMART" id="SM00847">
    <property type="entry name" value="HA2"/>
    <property type="match status" value="1"/>
</dbReference>
<dbReference type="EC" id="3.6.4.13" evidence="2"/>
<evidence type="ECO:0000313" key="12">
    <source>
        <dbReference type="RefSeq" id="XP_006832438.1"/>
    </source>
</evidence>
<keyword evidence="5 12" id="KW-0347">Helicase</keyword>
<gene>
    <name evidence="12" type="primary">DHX40</name>
</gene>
<dbReference type="InterPro" id="IPR011545">
    <property type="entry name" value="DEAD/DEAH_box_helicase_dom"/>
</dbReference>
<dbReference type="InterPro" id="IPR011709">
    <property type="entry name" value="DEAD-box_helicase_OB_fold"/>
</dbReference>
<dbReference type="FunFam" id="1.20.120.1080:FF:000009">
    <property type="entry name" value="Probable ATP-dependent RNA helicase DHX40"/>
    <property type="match status" value="1"/>
</dbReference>
<feature type="compositionally biased region" description="Polar residues" evidence="8">
    <location>
        <begin position="42"/>
        <end position="52"/>
    </location>
</feature>
<dbReference type="SUPFAM" id="SSF52540">
    <property type="entry name" value="P-loop containing nucleoside triphosphate hydrolases"/>
    <property type="match status" value="1"/>
</dbReference>
<evidence type="ECO:0000256" key="7">
    <source>
        <dbReference type="ARBA" id="ARBA00047984"/>
    </source>
</evidence>
<dbReference type="Gene3D" id="1.20.120.1080">
    <property type="match status" value="1"/>
</dbReference>
<sequence length="702" mass="80254">MSRFPAVAGRAPRRQEEGERSRDFQEERASAVSIVDREEKGCTSQEGGTTPTFPIQKQRKKLIQAETAIKYMTDGCLLKHILGDPNLTKFSVIILDEAHERTLTTDILFGLLKKLFQEKSPNRKEHLKVVVMSATMELAKLSAFFGNCPIFDIPGRLYPVREKFCNLIGPRDRENTAYIQAIVKVTMDIHLNEMAGDILVFLTGQFEIEKSCELLFQMAESVDYDYDVQDTTLDGLLILPCYGSMTTDQQRRIFLPPPPGIRKCVISTNISATSLTIDGIRYVVDGGFVKQLNHNPRLGLDILEVVPISKSEALQRSGRAGRTSSGKCYRIYSKDFWNQCMPDHVIPEIKRTSLTSVVLTLKCLAIHDVIRFPYLDPPNERLILEALKQLYQCDAIDRSGHVTRLGLSMVEFPLPPHLTCAVIKAASLDCEDLLLPIAAMLSVENIFIRPVDPEYQKEAEQRHRELAAKAGGFNDFATLAVIFEQCRSSGAPASWCQKHWIHWRCLFSAFRVEAQLRELIRKLKQQSDFPRETFEGPKHEVLRRCLCAGYFKNVARRSVGRTFCTMDGRGSPVHIHPSSALHEQETKLEWIIFHEVLVTTKVYARIVCPIRYEWVRDLLPKLHEFNAHDLSSVARREAREDARRRWTNKENVKQLKDGISKEVLKKMQRRNDDKSISDARARFLERKQQRTQDHSDTLKETG</sequence>
<dbReference type="PANTHER" id="PTHR18934">
    <property type="entry name" value="ATP-DEPENDENT RNA HELICASE"/>
    <property type="match status" value="1"/>
</dbReference>
<dbReference type="Pfam" id="PF00270">
    <property type="entry name" value="DEAD"/>
    <property type="match status" value="1"/>
</dbReference>
<evidence type="ECO:0000256" key="8">
    <source>
        <dbReference type="SAM" id="MobiDB-lite"/>
    </source>
</evidence>
<evidence type="ECO:0000256" key="6">
    <source>
        <dbReference type="ARBA" id="ARBA00022840"/>
    </source>
</evidence>
<dbReference type="GO" id="GO:0005524">
    <property type="term" value="F:ATP binding"/>
    <property type="evidence" value="ECO:0007669"/>
    <property type="project" value="UniProtKB-KW"/>
</dbReference>
<dbReference type="Proteomes" id="UP000504623">
    <property type="component" value="Unplaced"/>
</dbReference>
<dbReference type="SMART" id="SM00490">
    <property type="entry name" value="HELICc"/>
    <property type="match status" value="1"/>
</dbReference>
<dbReference type="Pfam" id="PF00271">
    <property type="entry name" value="Helicase_C"/>
    <property type="match status" value="1"/>
</dbReference>
<dbReference type="Pfam" id="PF21010">
    <property type="entry name" value="HA2_C"/>
    <property type="match status" value="1"/>
</dbReference>
<name>A0A9B0T6P4_CHRAS</name>
<keyword evidence="4" id="KW-0378">Hydrolase</keyword>
<feature type="domain" description="Helicase C-terminal" evidence="10">
    <location>
        <begin position="186"/>
        <end position="365"/>
    </location>
</feature>
<dbReference type="CDD" id="cd18791">
    <property type="entry name" value="SF2_C_RHA"/>
    <property type="match status" value="1"/>
</dbReference>
<dbReference type="OrthoDB" id="10253254at2759"/>
<dbReference type="PROSITE" id="PS51192">
    <property type="entry name" value="HELICASE_ATP_BIND_1"/>
    <property type="match status" value="1"/>
</dbReference>
<evidence type="ECO:0000256" key="1">
    <source>
        <dbReference type="ARBA" id="ARBA00008792"/>
    </source>
</evidence>